<dbReference type="Pfam" id="PF01765">
    <property type="entry name" value="RRF"/>
    <property type="match status" value="1"/>
</dbReference>
<comment type="function">
    <text evidence="3">Necessary for protein synthesis in mitochondria. Functions as a ribosome recycling factor in mitochondria.</text>
</comment>
<evidence type="ECO:0000313" key="7">
    <source>
        <dbReference type="Proteomes" id="UP001172159"/>
    </source>
</evidence>
<comment type="similarity">
    <text evidence="1">Belongs to the RRF family.</text>
</comment>
<name>A0AA40B7C5_9PEZI</name>
<dbReference type="EMBL" id="JAUKTV010000009">
    <property type="protein sequence ID" value="KAK0728997.1"/>
    <property type="molecule type" value="Genomic_DNA"/>
</dbReference>
<dbReference type="Proteomes" id="UP001172159">
    <property type="component" value="Unassembled WGS sequence"/>
</dbReference>
<accession>A0AA40B7C5</accession>
<organism evidence="6 7">
    <name type="scientific">Apiosordaria backusii</name>
    <dbReference type="NCBI Taxonomy" id="314023"/>
    <lineage>
        <taxon>Eukaryota</taxon>
        <taxon>Fungi</taxon>
        <taxon>Dikarya</taxon>
        <taxon>Ascomycota</taxon>
        <taxon>Pezizomycotina</taxon>
        <taxon>Sordariomycetes</taxon>
        <taxon>Sordariomycetidae</taxon>
        <taxon>Sordariales</taxon>
        <taxon>Lasiosphaeriaceae</taxon>
        <taxon>Apiosordaria</taxon>
    </lineage>
</organism>
<evidence type="ECO:0000256" key="1">
    <source>
        <dbReference type="ARBA" id="ARBA00005912"/>
    </source>
</evidence>
<evidence type="ECO:0000313" key="6">
    <source>
        <dbReference type="EMBL" id="KAK0728997.1"/>
    </source>
</evidence>
<dbReference type="GO" id="GO:0006412">
    <property type="term" value="P:translation"/>
    <property type="evidence" value="ECO:0007669"/>
    <property type="project" value="UniProtKB-KW"/>
</dbReference>
<comment type="caution">
    <text evidence="6">The sequence shown here is derived from an EMBL/GenBank/DDBJ whole genome shotgun (WGS) entry which is preliminary data.</text>
</comment>
<feature type="domain" description="Ribosome recycling factor" evidence="5">
    <location>
        <begin position="135"/>
        <end position="287"/>
    </location>
</feature>
<dbReference type="SUPFAM" id="SSF55194">
    <property type="entry name" value="Ribosome recycling factor, RRF"/>
    <property type="match status" value="1"/>
</dbReference>
<dbReference type="InterPro" id="IPR023584">
    <property type="entry name" value="Ribosome_recyc_fac_dom"/>
</dbReference>
<keyword evidence="2" id="KW-0648">Protein biosynthesis</keyword>
<sequence length="296" mass="33145">MNSLRVTNSLVRSKATVAVLRTSSSVLLPLAQRASSPWLSPTPRQILAVRPFSQSPNLSKRNRNKHEEEEVEEEEEDTRGGKKGKKNNNKKEKGAAAPQEAESPGEDPFSLDPLIALFQKTESHYTSQLALLRSPTGRFNAEAIGAIPVPIDKKSSVTYRLQELATVATLGGRRWSILAFEEASVKPIISAVLKSPDFNQQPQRSEENPLELTMTIEPEKVDDLVKRAKDLCTEWRNKLRDETHKHETHVKKNKSLLKDDLFKIKEALKKLQDERMKVVANQEKEAVAGIQAKAGK</sequence>
<dbReference type="Gene3D" id="1.10.132.20">
    <property type="entry name" value="Ribosome-recycling factor"/>
    <property type="match status" value="1"/>
</dbReference>
<feature type="region of interest" description="Disordered" evidence="4">
    <location>
        <begin position="49"/>
        <end position="108"/>
    </location>
</feature>
<dbReference type="InterPro" id="IPR036191">
    <property type="entry name" value="RRF_sf"/>
</dbReference>
<evidence type="ECO:0000259" key="5">
    <source>
        <dbReference type="Pfam" id="PF01765"/>
    </source>
</evidence>
<dbReference type="InterPro" id="IPR002661">
    <property type="entry name" value="Ribosome_recyc_fac"/>
</dbReference>
<dbReference type="GO" id="GO:0005739">
    <property type="term" value="C:mitochondrion"/>
    <property type="evidence" value="ECO:0007669"/>
    <property type="project" value="TreeGrafter"/>
</dbReference>
<dbReference type="PANTHER" id="PTHR20982">
    <property type="entry name" value="RIBOSOME RECYCLING FACTOR"/>
    <property type="match status" value="1"/>
</dbReference>
<dbReference type="PANTHER" id="PTHR20982:SF3">
    <property type="entry name" value="MITOCHONDRIAL RIBOSOME RECYCLING FACTOR PSEUDO 1"/>
    <property type="match status" value="1"/>
</dbReference>
<evidence type="ECO:0000256" key="4">
    <source>
        <dbReference type="SAM" id="MobiDB-lite"/>
    </source>
</evidence>
<dbReference type="GO" id="GO:0043023">
    <property type="term" value="F:ribosomal large subunit binding"/>
    <property type="evidence" value="ECO:0007669"/>
    <property type="project" value="TreeGrafter"/>
</dbReference>
<evidence type="ECO:0000256" key="3">
    <source>
        <dbReference type="ARBA" id="ARBA00024909"/>
    </source>
</evidence>
<keyword evidence="7" id="KW-1185">Reference proteome</keyword>
<gene>
    <name evidence="6" type="ORF">B0T21DRAFT_370090</name>
</gene>
<dbReference type="AlphaFoldDB" id="A0AA40B7C5"/>
<protein>
    <submittedName>
        <fullName evidence="6">Ribosome recycling factor domain-containing protein</fullName>
    </submittedName>
</protein>
<proteinExistence type="inferred from homology"/>
<evidence type="ECO:0000256" key="2">
    <source>
        <dbReference type="ARBA" id="ARBA00022917"/>
    </source>
</evidence>
<reference evidence="6" key="1">
    <citation type="submission" date="2023-06" db="EMBL/GenBank/DDBJ databases">
        <title>Genome-scale phylogeny and comparative genomics of the fungal order Sordariales.</title>
        <authorList>
            <consortium name="Lawrence Berkeley National Laboratory"/>
            <person name="Hensen N."/>
            <person name="Bonometti L."/>
            <person name="Westerberg I."/>
            <person name="Brannstrom I.O."/>
            <person name="Guillou S."/>
            <person name="Cros-Aarteil S."/>
            <person name="Calhoun S."/>
            <person name="Haridas S."/>
            <person name="Kuo A."/>
            <person name="Mondo S."/>
            <person name="Pangilinan J."/>
            <person name="Riley R."/>
            <person name="Labutti K."/>
            <person name="Andreopoulos B."/>
            <person name="Lipzen A."/>
            <person name="Chen C."/>
            <person name="Yanf M."/>
            <person name="Daum C."/>
            <person name="Ng V."/>
            <person name="Clum A."/>
            <person name="Steindorff A."/>
            <person name="Ohm R."/>
            <person name="Martin F."/>
            <person name="Silar P."/>
            <person name="Natvig D."/>
            <person name="Lalanne C."/>
            <person name="Gautier V."/>
            <person name="Ament-Velasquez S.L."/>
            <person name="Kruys A."/>
            <person name="Hutchinson M.I."/>
            <person name="Powell A.J."/>
            <person name="Barry K."/>
            <person name="Miller A.N."/>
            <person name="Grigoriev I.V."/>
            <person name="Debuchy R."/>
            <person name="Gladieux P."/>
            <person name="Thoren M.H."/>
            <person name="Johannesson H."/>
        </authorList>
    </citation>
    <scope>NUCLEOTIDE SEQUENCE</scope>
    <source>
        <strain evidence="6">CBS 540.89</strain>
    </source>
</reference>
<dbReference type="Gene3D" id="3.30.1360.40">
    <property type="match status" value="1"/>
</dbReference>